<organism evidence="2 3">
    <name type="scientific">Zobellia amurskyensis</name>
    <dbReference type="NCBI Taxonomy" id="248905"/>
    <lineage>
        <taxon>Bacteria</taxon>
        <taxon>Pseudomonadati</taxon>
        <taxon>Bacteroidota</taxon>
        <taxon>Flavobacteriia</taxon>
        <taxon>Flavobacteriales</taxon>
        <taxon>Flavobacteriaceae</taxon>
        <taxon>Zobellia</taxon>
    </lineage>
</organism>
<accession>A0A7X2ZSC0</accession>
<evidence type="ECO:0000313" key="3">
    <source>
        <dbReference type="Proteomes" id="UP000540519"/>
    </source>
</evidence>
<dbReference type="EMBL" id="RCNR01000009">
    <property type="protein sequence ID" value="MUH35473.1"/>
    <property type="molecule type" value="Genomic_DNA"/>
</dbReference>
<dbReference type="OrthoDB" id="1178051at2"/>
<evidence type="ECO:0000256" key="1">
    <source>
        <dbReference type="SAM" id="SignalP"/>
    </source>
</evidence>
<evidence type="ECO:0000313" key="2">
    <source>
        <dbReference type="EMBL" id="MUH35473.1"/>
    </source>
</evidence>
<reference evidence="2 3" key="1">
    <citation type="journal article" date="2019" name="Mar. Drugs">
        <title>Comparative Genomics and CAZyme Genome Repertoires of Marine Zobellia amurskyensis KMM 3526(T) and Zobellia laminariae KMM 3676(T).</title>
        <authorList>
            <person name="Chernysheva N."/>
            <person name="Bystritskaya E."/>
            <person name="Stenkova A."/>
            <person name="Golovkin I."/>
            <person name="Nedashkovskaya O."/>
            <person name="Isaeva M."/>
        </authorList>
    </citation>
    <scope>NUCLEOTIDE SEQUENCE [LARGE SCALE GENOMIC DNA]</scope>
    <source>
        <strain evidence="2 3">KMM 3526</strain>
    </source>
</reference>
<gene>
    <name evidence="2" type="ORF">D9O36_06450</name>
</gene>
<keyword evidence="3" id="KW-1185">Reference proteome</keyword>
<name>A0A7X2ZSC0_9FLAO</name>
<protein>
    <submittedName>
        <fullName evidence="2">Uncharacterized protein</fullName>
    </submittedName>
</protein>
<feature type="signal peptide" evidence="1">
    <location>
        <begin position="1"/>
        <end position="22"/>
    </location>
</feature>
<dbReference type="AlphaFoldDB" id="A0A7X2ZSC0"/>
<comment type="caution">
    <text evidence="2">The sequence shown here is derived from an EMBL/GenBank/DDBJ whole genome shotgun (WGS) entry which is preliminary data.</text>
</comment>
<sequence>MNNKSLKISMLLGLIFANGVFAADPLTEKDETVIHSINYIDEDTDFDLGFDTADYLPEDFDANDIYVDLGSISFIESDSEVIVNTKKYLPKSFNAYAYPKNVEGFNYIDENDEISFDFDTKKHLPSGFNPYIRNN</sequence>
<feature type="chain" id="PRO_5030792620" evidence="1">
    <location>
        <begin position="23"/>
        <end position="135"/>
    </location>
</feature>
<dbReference type="Proteomes" id="UP000540519">
    <property type="component" value="Unassembled WGS sequence"/>
</dbReference>
<proteinExistence type="predicted"/>
<keyword evidence="1" id="KW-0732">Signal</keyword>
<dbReference type="RefSeq" id="WP_155599291.1">
    <property type="nucleotide sequence ID" value="NZ_RCNR01000009.1"/>
</dbReference>